<dbReference type="InterPro" id="IPR006638">
    <property type="entry name" value="Elp3/MiaA/NifB-like_rSAM"/>
</dbReference>
<keyword evidence="3" id="KW-0479">Metal-binding</keyword>
<evidence type="ECO:0000313" key="7">
    <source>
        <dbReference type="EMBL" id="MBB4906204.1"/>
    </source>
</evidence>
<protein>
    <submittedName>
        <fullName evidence="7">B12-binding domain/radical SAM domain protein</fullName>
    </submittedName>
</protein>
<keyword evidence="5" id="KW-0411">Iron-sulfur</keyword>
<organism evidence="7 8">
    <name type="scientific">Actinophytocola algeriensis</name>
    <dbReference type="NCBI Taxonomy" id="1768010"/>
    <lineage>
        <taxon>Bacteria</taxon>
        <taxon>Bacillati</taxon>
        <taxon>Actinomycetota</taxon>
        <taxon>Actinomycetes</taxon>
        <taxon>Pseudonocardiales</taxon>
        <taxon>Pseudonocardiaceae</taxon>
    </lineage>
</organism>
<dbReference type="AlphaFoldDB" id="A0A7W7Q3D3"/>
<dbReference type="GO" id="GO:0003824">
    <property type="term" value="F:catalytic activity"/>
    <property type="evidence" value="ECO:0007669"/>
    <property type="project" value="InterPro"/>
</dbReference>
<dbReference type="SFLD" id="SFLDG01082">
    <property type="entry name" value="B12-binding_domain_containing"/>
    <property type="match status" value="1"/>
</dbReference>
<evidence type="ECO:0000256" key="5">
    <source>
        <dbReference type="ARBA" id="ARBA00023014"/>
    </source>
</evidence>
<evidence type="ECO:0000256" key="1">
    <source>
        <dbReference type="ARBA" id="ARBA00001966"/>
    </source>
</evidence>
<dbReference type="Proteomes" id="UP000520767">
    <property type="component" value="Unassembled WGS sequence"/>
</dbReference>
<dbReference type="EMBL" id="JACHJQ010000002">
    <property type="protein sequence ID" value="MBB4906204.1"/>
    <property type="molecule type" value="Genomic_DNA"/>
</dbReference>
<dbReference type="GO" id="GO:0051536">
    <property type="term" value="F:iron-sulfur cluster binding"/>
    <property type="evidence" value="ECO:0007669"/>
    <property type="project" value="UniProtKB-KW"/>
</dbReference>
<dbReference type="NCBIfam" id="TIGR04434">
    <property type="entry name" value="rSAM_Pput_1520"/>
    <property type="match status" value="1"/>
</dbReference>
<comment type="cofactor">
    <cofactor evidence="1">
        <name>[4Fe-4S] cluster</name>
        <dbReference type="ChEBI" id="CHEBI:49883"/>
    </cofactor>
</comment>
<dbReference type="RefSeq" id="WP_184810310.1">
    <property type="nucleotide sequence ID" value="NZ_JACHJQ010000002.1"/>
</dbReference>
<dbReference type="SUPFAM" id="SSF102114">
    <property type="entry name" value="Radical SAM enzymes"/>
    <property type="match status" value="1"/>
</dbReference>
<dbReference type="GO" id="GO:0046872">
    <property type="term" value="F:metal ion binding"/>
    <property type="evidence" value="ECO:0007669"/>
    <property type="project" value="UniProtKB-KW"/>
</dbReference>
<keyword evidence="8" id="KW-1185">Reference proteome</keyword>
<dbReference type="InterPro" id="IPR007197">
    <property type="entry name" value="rSAM"/>
</dbReference>
<name>A0A7W7Q3D3_9PSEU</name>
<comment type="caution">
    <text evidence="7">The sequence shown here is derived from an EMBL/GenBank/DDBJ whole genome shotgun (WGS) entry which is preliminary data.</text>
</comment>
<evidence type="ECO:0000256" key="2">
    <source>
        <dbReference type="ARBA" id="ARBA00022691"/>
    </source>
</evidence>
<gene>
    <name evidence="7" type="ORF">FHR82_002421</name>
</gene>
<dbReference type="InterPro" id="IPR030973">
    <property type="entry name" value="CHP04434"/>
</dbReference>
<accession>A0A7W7Q3D3</accession>
<evidence type="ECO:0000256" key="4">
    <source>
        <dbReference type="ARBA" id="ARBA00023004"/>
    </source>
</evidence>
<sequence>MTLRVVACAAPQFIEGDVGEKALSSSDPASLYNACRYAASLAAQGRGAWGDSNWGGGREQRRETTLLLWSLPEARQRMQRALVRVRPNLVLIGAMTICLRGAIETAEMVRAALGDSVCIVLGGRHATETVYAGRKPGKVAHHVSSPLRLMAEEEIPEEVFDVVVSGDGEYVIARLGELVSSLDERGMPARSARLHLDALTDCPGTWIAGSVSGGSVAVVSGGNVPIDYHSMPSPSAMFGITAAFDVFGGAPTAHVFSDIGYGCIYDCAFCSERISVVGAPRQMRSSGTRLHAQLSSARRVVDEDHAPGSDASAFVEDSTLLGWNARLVSQFEQCMEAEPVRIRLGGQATIDQIVRSPDLAHRMSALGLEYLFMGLETPLPDVVGGLHKNIGGKNGTWMERADRALTILADAGITVGLSLLFGLGEGRYERDLLFTELAEWRRQDMFGAISMNWATQHPLRDSVVAPEYRYLDWAVGRGPMLPLLRHFGESSECYPVAGGSTPGMSEVRDIITATDIVSRRRRAS</sequence>
<dbReference type="InterPro" id="IPR051198">
    <property type="entry name" value="BchE-like"/>
</dbReference>
<dbReference type="PANTHER" id="PTHR43409">
    <property type="entry name" value="ANAEROBIC MAGNESIUM-PROTOPORPHYRIN IX MONOMETHYL ESTER CYCLASE-RELATED"/>
    <property type="match status" value="1"/>
</dbReference>
<evidence type="ECO:0000259" key="6">
    <source>
        <dbReference type="SMART" id="SM00729"/>
    </source>
</evidence>
<reference evidence="7 8" key="1">
    <citation type="submission" date="2020-08" db="EMBL/GenBank/DDBJ databases">
        <title>Genomic Encyclopedia of Type Strains, Phase III (KMG-III): the genomes of soil and plant-associated and newly described type strains.</title>
        <authorList>
            <person name="Whitman W."/>
        </authorList>
    </citation>
    <scope>NUCLEOTIDE SEQUENCE [LARGE SCALE GENOMIC DNA]</scope>
    <source>
        <strain evidence="7 8">CECT 8960</strain>
    </source>
</reference>
<keyword evidence="4" id="KW-0408">Iron</keyword>
<dbReference type="InterPro" id="IPR058240">
    <property type="entry name" value="rSAM_sf"/>
</dbReference>
<dbReference type="SFLD" id="SFLDS00029">
    <property type="entry name" value="Radical_SAM"/>
    <property type="match status" value="1"/>
</dbReference>
<feature type="domain" description="Elp3/MiaA/NifB-like radical SAM core" evidence="6">
    <location>
        <begin position="253"/>
        <end position="477"/>
    </location>
</feature>
<evidence type="ECO:0000313" key="8">
    <source>
        <dbReference type="Proteomes" id="UP000520767"/>
    </source>
</evidence>
<keyword evidence="2" id="KW-0949">S-adenosyl-L-methionine</keyword>
<proteinExistence type="predicted"/>
<dbReference type="SMART" id="SM00729">
    <property type="entry name" value="Elp3"/>
    <property type="match status" value="1"/>
</dbReference>
<evidence type="ECO:0000256" key="3">
    <source>
        <dbReference type="ARBA" id="ARBA00022723"/>
    </source>
</evidence>